<dbReference type="Proteomes" id="UP000175744">
    <property type="component" value="Unassembled WGS sequence"/>
</dbReference>
<sequence length="207" mass="23560">MFNLLRKEMIQGLSNIKHTLGLLVVLIILGKQLIPEGIYFYIILGIVYVLTNTADTMDEFKKGVYIINSLPVTRKEVVFSKYLSGTIICILVTAIFQIITYVGGPFGLPVLKFYPAFIIICFITFYNAISYLLYFCIPFRISNILRIIVYTITYGFCFGFLSKSSQKETLDMINGLGLNFNLIVLGILMLFAISMFVSLRVYENKDL</sequence>
<evidence type="ECO:0000313" key="3">
    <source>
        <dbReference type="Proteomes" id="UP000175744"/>
    </source>
</evidence>
<evidence type="ECO:0000256" key="1">
    <source>
        <dbReference type="SAM" id="Phobius"/>
    </source>
</evidence>
<dbReference type="EMBL" id="LZFO01000005">
    <property type="protein sequence ID" value="OFI07075.1"/>
    <property type="molecule type" value="Genomic_DNA"/>
</dbReference>
<dbReference type="OrthoDB" id="1913432at2"/>
<gene>
    <name evidence="2" type="ORF">CLOACE_04800</name>
</gene>
<comment type="caution">
    <text evidence="2">The sequence shown here is derived from an EMBL/GenBank/DDBJ whole genome shotgun (WGS) entry which is preliminary data.</text>
</comment>
<dbReference type="PANTHER" id="PTHR41309">
    <property type="entry name" value="MEMBRANE PROTEIN-RELATED"/>
    <property type="match status" value="1"/>
</dbReference>
<protein>
    <recommendedName>
        <fullName evidence="4">ABC-2 family transporter protein</fullName>
    </recommendedName>
</protein>
<feature type="transmembrane region" description="Helical" evidence="1">
    <location>
        <begin position="38"/>
        <end position="57"/>
    </location>
</feature>
<reference evidence="2 3" key="1">
    <citation type="submission" date="2016-06" db="EMBL/GenBank/DDBJ databases">
        <title>Genome sequence of Clostridium acetireducens DSM 10703.</title>
        <authorList>
            <person name="Poehlein A."/>
            <person name="Fluechter S."/>
            <person name="Duerre P."/>
            <person name="Daniel R."/>
        </authorList>
    </citation>
    <scope>NUCLEOTIDE SEQUENCE [LARGE SCALE GENOMIC DNA]</scope>
    <source>
        <strain evidence="2 3">DSM 10703</strain>
    </source>
</reference>
<evidence type="ECO:0008006" key="4">
    <source>
        <dbReference type="Google" id="ProtNLM"/>
    </source>
</evidence>
<dbReference type="PANTHER" id="PTHR41309:SF2">
    <property type="entry name" value="MEMBRANE PROTEIN"/>
    <property type="match status" value="1"/>
</dbReference>
<feature type="transmembrane region" description="Helical" evidence="1">
    <location>
        <begin position="182"/>
        <end position="202"/>
    </location>
</feature>
<keyword evidence="1" id="KW-0812">Transmembrane</keyword>
<proteinExistence type="predicted"/>
<accession>A0A1E8F0S7</accession>
<feature type="transmembrane region" description="Helical" evidence="1">
    <location>
        <begin position="12"/>
        <end position="32"/>
    </location>
</feature>
<dbReference type="InterPro" id="IPR025699">
    <property type="entry name" value="ABC2_memb-like"/>
</dbReference>
<dbReference type="RefSeq" id="WP_070109449.1">
    <property type="nucleotide sequence ID" value="NZ_LZFO01000005.1"/>
</dbReference>
<keyword evidence="1" id="KW-0472">Membrane</keyword>
<dbReference type="Pfam" id="PF13346">
    <property type="entry name" value="ABC2_membrane_5"/>
    <property type="match status" value="1"/>
</dbReference>
<organism evidence="2 3">
    <name type="scientific">Clostridium acetireducens DSM 10703</name>
    <dbReference type="NCBI Taxonomy" id="1121290"/>
    <lineage>
        <taxon>Bacteria</taxon>
        <taxon>Bacillati</taxon>
        <taxon>Bacillota</taxon>
        <taxon>Clostridia</taxon>
        <taxon>Eubacteriales</taxon>
        <taxon>Clostridiaceae</taxon>
        <taxon>Clostridium</taxon>
    </lineage>
</organism>
<feature type="transmembrane region" description="Helical" evidence="1">
    <location>
        <begin position="78"/>
        <end position="101"/>
    </location>
</feature>
<evidence type="ECO:0000313" key="2">
    <source>
        <dbReference type="EMBL" id="OFI07075.1"/>
    </source>
</evidence>
<keyword evidence="3" id="KW-1185">Reference proteome</keyword>
<dbReference type="STRING" id="1121290.CLAOCE_04800"/>
<keyword evidence="1" id="KW-1133">Transmembrane helix</keyword>
<feature type="transmembrane region" description="Helical" evidence="1">
    <location>
        <begin position="113"/>
        <end position="137"/>
    </location>
</feature>
<name>A0A1E8F0S7_9CLOT</name>
<dbReference type="AlphaFoldDB" id="A0A1E8F0S7"/>
<feature type="transmembrane region" description="Helical" evidence="1">
    <location>
        <begin position="144"/>
        <end position="162"/>
    </location>
</feature>